<dbReference type="Proteomes" id="UP000198790">
    <property type="component" value="Unassembled WGS sequence"/>
</dbReference>
<keyword evidence="2" id="KW-1185">Reference proteome</keyword>
<dbReference type="OrthoDB" id="9788332at2"/>
<sequence length="142" mass="15756">MRLAFLSLIFFINISQVQTNLGTIEMVISETSTDNGVIQILIFDEDKGWPESLDDAWKMVTIPVKNGIAKKSILDVPAGNYAITVFHDQDEDGQIRKNKIGYPLDGFGFSNNPSLIFGVPSFAKCSKKVNPGRTTVFEISLR</sequence>
<accession>A0A1I1B7X8</accession>
<organism evidence="1 2">
    <name type="scientific">Algoriphagus aquimarinus</name>
    <dbReference type="NCBI Taxonomy" id="237018"/>
    <lineage>
        <taxon>Bacteria</taxon>
        <taxon>Pseudomonadati</taxon>
        <taxon>Bacteroidota</taxon>
        <taxon>Cytophagia</taxon>
        <taxon>Cytophagales</taxon>
        <taxon>Cyclobacteriaceae</taxon>
        <taxon>Algoriphagus</taxon>
    </lineage>
</organism>
<dbReference type="EMBL" id="FOKK01000011">
    <property type="protein sequence ID" value="SFB46157.1"/>
    <property type="molecule type" value="Genomic_DNA"/>
</dbReference>
<evidence type="ECO:0000313" key="2">
    <source>
        <dbReference type="Proteomes" id="UP000198790"/>
    </source>
</evidence>
<dbReference type="AlphaFoldDB" id="A0A1I1B7X8"/>
<name>A0A1I1B7X8_9BACT</name>
<reference evidence="1 2" key="1">
    <citation type="submission" date="2016-10" db="EMBL/GenBank/DDBJ databases">
        <authorList>
            <person name="de Groot N.N."/>
        </authorList>
    </citation>
    <scope>NUCLEOTIDE SEQUENCE [LARGE SCALE GENOMIC DNA]</scope>
    <source>
        <strain evidence="1 2">DSM 23399</strain>
    </source>
</reference>
<protein>
    <submittedName>
        <fullName evidence="1">Uncharacterized conserved protein, DUF2141 family</fullName>
    </submittedName>
</protein>
<dbReference type="STRING" id="237018.SAMN04489723_11190"/>
<dbReference type="InterPro" id="IPR018673">
    <property type="entry name" value="DUF2141"/>
</dbReference>
<dbReference type="Pfam" id="PF09912">
    <property type="entry name" value="DUF2141"/>
    <property type="match status" value="1"/>
</dbReference>
<evidence type="ECO:0000313" key="1">
    <source>
        <dbReference type="EMBL" id="SFB46157.1"/>
    </source>
</evidence>
<gene>
    <name evidence="1" type="ORF">SAMN04489723_11190</name>
</gene>
<proteinExistence type="predicted"/>